<evidence type="ECO:0000313" key="3">
    <source>
        <dbReference type="Proteomes" id="UP000224634"/>
    </source>
</evidence>
<organism evidence="2 3">
    <name type="scientific">Polytolypa hystricis (strain UAMH7299)</name>
    <dbReference type="NCBI Taxonomy" id="1447883"/>
    <lineage>
        <taxon>Eukaryota</taxon>
        <taxon>Fungi</taxon>
        <taxon>Dikarya</taxon>
        <taxon>Ascomycota</taxon>
        <taxon>Pezizomycotina</taxon>
        <taxon>Eurotiomycetes</taxon>
        <taxon>Eurotiomycetidae</taxon>
        <taxon>Onygenales</taxon>
        <taxon>Onygenales incertae sedis</taxon>
        <taxon>Polytolypa</taxon>
    </lineage>
</organism>
<comment type="caution">
    <text evidence="2">The sequence shown here is derived from an EMBL/GenBank/DDBJ whole genome shotgun (WGS) entry which is preliminary data.</text>
</comment>
<dbReference type="AlphaFoldDB" id="A0A2B7YCF4"/>
<dbReference type="Proteomes" id="UP000224634">
    <property type="component" value="Unassembled WGS sequence"/>
</dbReference>
<feature type="compositionally biased region" description="Basic and acidic residues" evidence="1">
    <location>
        <begin position="27"/>
        <end position="42"/>
    </location>
</feature>
<dbReference type="STRING" id="1447883.A0A2B7YCF4"/>
<evidence type="ECO:0000313" key="2">
    <source>
        <dbReference type="EMBL" id="PGH18945.1"/>
    </source>
</evidence>
<protein>
    <submittedName>
        <fullName evidence="2">Uncharacterized protein</fullName>
    </submittedName>
</protein>
<feature type="region of interest" description="Disordered" evidence="1">
    <location>
        <begin position="1"/>
        <end position="70"/>
    </location>
</feature>
<keyword evidence="3" id="KW-1185">Reference proteome</keyword>
<gene>
    <name evidence="2" type="ORF">AJ80_04272</name>
</gene>
<accession>A0A2B7YCF4</accession>
<reference evidence="2 3" key="1">
    <citation type="submission" date="2017-10" db="EMBL/GenBank/DDBJ databases">
        <title>Comparative genomics in systemic dimorphic fungi from Ajellomycetaceae.</title>
        <authorList>
            <person name="Munoz J.F."/>
            <person name="Mcewen J.G."/>
            <person name="Clay O.K."/>
            <person name="Cuomo C.A."/>
        </authorList>
    </citation>
    <scope>NUCLEOTIDE SEQUENCE [LARGE SCALE GENOMIC DNA]</scope>
    <source>
        <strain evidence="2 3">UAMH7299</strain>
    </source>
</reference>
<name>A0A2B7YCF4_POLH7</name>
<proteinExistence type="predicted"/>
<dbReference type="EMBL" id="PDNA01000053">
    <property type="protein sequence ID" value="PGH18945.1"/>
    <property type="molecule type" value="Genomic_DNA"/>
</dbReference>
<evidence type="ECO:0000256" key="1">
    <source>
        <dbReference type="SAM" id="MobiDB-lite"/>
    </source>
</evidence>
<dbReference type="OrthoDB" id="5598843at2759"/>
<feature type="compositionally biased region" description="Basic and acidic residues" evidence="1">
    <location>
        <begin position="1"/>
        <end position="19"/>
    </location>
</feature>
<sequence>MSGTGDDRWRGGRGYDHHRQSGPRGGGFRDRQMGGHQQDRHGNNRGQGAHMNSAGSWSQPPMGPPQEQHVPVRGFNTAEAKDALKKGYQAATSGGISYYLPNLPSFRRSSLFNTDTGPPAIVYKPVAKDSNSVRPSGPWGSKPNSMINGKDFFLELRKQIAALQNGGNVAGG</sequence>